<evidence type="ECO:0000256" key="4">
    <source>
        <dbReference type="ARBA" id="ARBA00022857"/>
    </source>
</evidence>
<comment type="caution">
    <text evidence="10">The sequence shown here is derived from an EMBL/GenBank/DDBJ whole genome shotgun (WGS) entry which is preliminary data.</text>
</comment>
<evidence type="ECO:0000256" key="2">
    <source>
        <dbReference type="ARBA" id="ARBA00022516"/>
    </source>
</evidence>
<dbReference type="InterPro" id="IPR050091">
    <property type="entry name" value="PKS_NRPS_Biosynth_Enz"/>
</dbReference>
<dbReference type="InterPro" id="IPR016039">
    <property type="entry name" value="Thiolase-like"/>
</dbReference>
<dbReference type="InterPro" id="IPR014030">
    <property type="entry name" value="Ketoacyl_synth_N"/>
</dbReference>
<feature type="domain" description="Beta-ketoacyl synthase-like N-terminal" evidence="9">
    <location>
        <begin position="2"/>
        <end position="42"/>
    </location>
</feature>
<dbReference type="AlphaFoldDB" id="A0A9Q1H334"/>
<dbReference type="GO" id="GO:0016491">
    <property type="term" value="F:oxidoreductase activity"/>
    <property type="evidence" value="ECO:0007669"/>
    <property type="project" value="UniProtKB-KW"/>
</dbReference>
<evidence type="ECO:0000256" key="7">
    <source>
        <dbReference type="ARBA" id="ARBA00023160"/>
    </source>
</evidence>
<dbReference type="EMBL" id="JAIZAY010000013">
    <property type="protein sequence ID" value="KAJ8030406.1"/>
    <property type="molecule type" value="Genomic_DNA"/>
</dbReference>
<evidence type="ECO:0000256" key="6">
    <source>
        <dbReference type="ARBA" id="ARBA00023098"/>
    </source>
</evidence>
<dbReference type="Gene3D" id="3.40.47.10">
    <property type="match status" value="1"/>
</dbReference>
<evidence type="ECO:0000259" key="9">
    <source>
        <dbReference type="Pfam" id="PF00109"/>
    </source>
</evidence>
<keyword evidence="4" id="KW-0521">NADP</keyword>
<protein>
    <submittedName>
        <fullName evidence="10">Fatty acid synthase</fullName>
    </submittedName>
</protein>
<proteinExistence type="predicted"/>
<organism evidence="10 11">
    <name type="scientific">Holothuria leucospilota</name>
    <name type="common">Black long sea cucumber</name>
    <name type="synonym">Mertensiothuria leucospilota</name>
    <dbReference type="NCBI Taxonomy" id="206669"/>
    <lineage>
        <taxon>Eukaryota</taxon>
        <taxon>Metazoa</taxon>
        <taxon>Echinodermata</taxon>
        <taxon>Eleutherozoa</taxon>
        <taxon>Echinozoa</taxon>
        <taxon>Holothuroidea</taxon>
        <taxon>Aspidochirotacea</taxon>
        <taxon>Aspidochirotida</taxon>
        <taxon>Holothuriidae</taxon>
        <taxon>Holothuria</taxon>
    </lineage>
</organism>
<keyword evidence="8" id="KW-0511">Multifunctional enzyme</keyword>
<keyword evidence="3" id="KW-0276">Fatty acid metabolism</keyword>
<dbReference type="SUPFAM" id="SSF53901">
    <property type="entry name" value="Thiolase-like"/>
    <property type="match status" value="1"/>
</dbReference>
<evidence type="ECO:0000313" key="11">
    <source>
        <dbReference type="Proteomes" id="UP001152320"/>
    </source>
</evidence>
<evidence type="ECO:0000256" key="1">
    <source>
        <dbReference type="ARBA" id="ARBA00022450"/>
    </source>
</evidence>
<dbReference type="Proteomes" id="UP001152320">
    <property type="component" value="Chromosome 13"/>
</dbReference>
<keyword evidence="11" id="KW-1185">Reference proteome</keyword>
<keyword evidence="7" id="KW-0275">Fatty acid biosynthesis</keyword>
<dbReference type="GO" id="GO:0005737">
    <property type="term" value="C:cytoplasm"/>
    <property type="evidence" value="ECO:0007669"/>
    <property type="project" value="TreeGrafter"/>
</dbReference>
<sequence>MLKNLSTFDASFFGMLPEQVNKTDPQLRILLEVAYEAIVDAGKALLTLIIRTNEYNKQKQNIPSIPKINVVI</sequence>
<evidence type="ECO:0000313" key="10">
    <source>
        <dbReference type="EMBL" id="KAJ8030406.1"/>
    </source>
</evidence>
<keyword evidence="6" id="KW-0443">Lipid metabolism</keyword>
<evidence type="ECO:0000256" key="3">
    <source>
        <dbReference type="ARBA" id="ARBA00022832"/>
    </source>
</evidence>
<keyword evidence="1" id="KW-0596">Phosphopantetheine</keyword>
<reference evidence="10" key="1">
    <citation type="submission" date="2021-10" db="EMBL/GenBank/DDBJ databases">
        <title>Tropical sea cucumber genome reveals ecological adaptation and Cuvierian tubules defense mechanism.</title>
        <authorList>
            <person name="Chen T."/>
        </authorList>
    </citation>
    <scope>NUCLEOTIDE SEQUENCE</scope>
    <source>
        <strain evidence="10">Nanhai2018</strain>
        <tissue evidence="10">Muscle</tissue>
    </source>
</reference>
<gene>
    <name evidence="10" type="ORF">HOLleu_26829</name>
</gene>
<dbReference type="GO" id="GO:0006633">
    <property type="term" value="P:fatty acid biosynthetic process"/>
    <property type="evidence" value="ECO:0007669"/>
    <property type="project" value="UniProtKB-KW"/>
</dbReference>
<dbReference type="OrthoDB" id="329835at2759"/>
<dbReference type="PANTHER" id="PTHR43775:SF7">
    <property type="entry name" value="FATTY ACID SYNTHASE"/>
    <property type="match status" value="1"/>
</dbReference>
<dbReference type="Pfam" id="PF00109">
    <property type="entry name" value="ketoacyl-synt"/>
    <property type="match status" value="1"/>
</dbReference>
<accession>A0A9Q1H334</accession>
<evidence type="ECO:0000256" key="5">
    <source>
        <dbReference type="ARBA" id="ARBA00023002"/>
    </source>
</evidence>
<dbReference type="PANTHER" id="PTHR43775">
    <property type="entry name" value="FATTY ACID SYNTHASE"/>
    <property type="match status" value="1"/>
</dbReference>
<evidence type="ECO:0000256" key="8">
    <source>
        <dbReference type="ARBA" id="ARBA00023268"/>
    </source>
</evidence>
<keyword evidence="2" id="KW-0444">Lipid biosynthesis</keyword>
<dbReference type="GO" id="GO:0004312">
    <property type="term" value="F:fatty acid synthase activity"/>
    <property type="evidence" value="ECO:0007669"/>
    <property type="project" value="TreeGrafter"/>
</dbReference>
<name>A0A9Q1H334_HOLLE</name>
<keyword evidence="5" id="KW-0560">Oxidoreductase</keyword>